<comment type="catalytic activity">
    <reaction evidence="8">
        <text>L-histidyl-[protein] + UTP = N(tele)-(5'-uridylyl)-L-histidyl-[protein] + diphosphate</text>
        <dbReference type="Rhea" id="RHEA:83891"/>
        <dbReference type="Rhea" id="RHEA-COMP:9745"/>
        <dbReference type="Rhea" id="RHEA-COMP:20239"/>
        <dbReference type="ChEBI" id="CHEBI:29979"/>
        <dbReference type="ChEBI" id="CHEBI:33019"/>
        <dbReference type="ChEBI" id="CHEBI:46398"/>
        <dbReference type="ChEBI" id="CHEBI:233474"/>
    </reaction>
</comment>
<feature type="binding site" evidence="8">
    <location>
        <position position="247"/>
    </location>
    <ligand>
        <name>Mg(2+)</name>
        <dbReference type="ChEBI" id="CHEBI:18420"/>
    </ligand>
</feature>
<evidence type="ECO:0000313" key="10">
    <source>
        <dbReference type="Proteomes" id="UP000234845"/>
    </source>
</evidence>
<feature type="active site" description="Proton acceptor" evidence="8">
    <location>
        <position position="246"/>
    </location>
</feature>
<comment type="catalytic activity">
    <reaction evidence="8">
        <text>L-tyrosyl-[protein] + UTP = O-(5'-uridylyl)-L-tyrosyl-[protein] + diphosphate</text>
        <dbReference type="Rhea" id="RHEA:83887"/>
        <dbReference type="Rhea" id="RHEA-COMP:10136"/>
        <dbReference type="Rhea" id="RHEA-COMP:20238"/>
        <dbReference type="ChEBI" id="CHEBI:33019"/>
        <dbReference type="ChEBI" id="CHEBI:46398"/>
        <dbReference type="ChEBI" id="CHEBI:46858"/>
        <dbReference type="ChEBI" id="CHEBI:90602"/>
    </reaction>
</comment>
<evidence type="ECO:0000256" key="1">
    <source>
        <dbReference type="ARBA" id="ARBA00009747"/>
    </source>
</evidence>
<comment type="catalytic activity">
    <reaction evidence="8">
        <text>L-tyrosyl-[protein] + ATP = O-(5'-adenylyl)-L-tyrosyl-[protein] + diphosphate</text>
        <dbReference type="Rhea" id="RHEA:54288"/>
        <dbReference type="Rhea" id="RHEA-COMP:10136"/>
        <dbReference type="Rhea" id="RHEA-COMP:13846"/>
        <dbReference type="ChEBI" id="CHEBI:30616"/>
        <dbReference type="ChEBI" id="CHEBI:33019"/>
        <dbReference type="ChEBI" id="CHEBI:46858"/>
        <dbReference type="ChEBI" id="CHEBI:83624"/>
        <dbReference type="EC" id="2.7.7.108"/>
    </reaction>
</comment>
<keyword evidence="7 8" id="KW-0460">Magnesium</keyword>
<protein>
    <recommendedName>
        <fullName evidence="8">Protein nucleotidyltransferase YdiU</fullName>
        <ecNumber evidence="8">2.7.7.-</ecNumber>
    </recommendedName>
    <alternativeName>
        <fullName evidence="8">Protein adenylyltransferase YdiU</fullName>
        <ecNumber evidence="8">2.7.7.108</ecNumber>
    </alternativeName>
    <alternativeName>
        <fullName evidence="8">Protein uridylyltransferase YdiU</fullName>
        <ecNumber evidence="8">2.7.7.-</ecNumber>
    </alternativeName>
</protein>
<keyword evidence="10" id="KW-1185">Reference proteome</keyword>
<dbReference type="GO" id="GO:0030145">
    <property type="term" value="F:manganese ion binding"/>
    <property type="evidence" value="ECO:0007669"/>
    <property type="project" value="UniProtKB-UniRule"/>
</dbReference>
<feature type="binding site" evidence="8">
    <location>
        <position position="177"/>
    </location>
    <ligand>
        <name>ATP</name>
        <dbReference type="ChEBI" id="CHEBI:30616"/>
    </ligand>
</feature>
<comment type="function">
    <text evidence="8">Nucleotidyltransferase involved in the post-translational modification of proteins. It can catalyze the addition of adenosine monophosphate (AMP) or uridine monophosphate (UMP) to a protein, resulting in modifications known as AMPylation and UMPylation.</text>
</comment>
<feature type="binding site" evidence="8">
    <location>
        <position position="107"/>
    </location>
    <ligand>
        <name>ATP</name>
        <dbReference type="ChEBI" id="CHEBI:30616"/>
    </ligand>
</feature>
<feature type="binding site" evidence="8">
    <location>
        <position position="86"/>
    </location>
    <ligand>
        <name>ATP</name>
        <dbReference type="ChEBI" id="CHEBI:30616"/>
    </ligand>
</feature>
<sequence length="488" mass="53016">MAFDNSYARLPRYFYSRQPPTPVAAPGAIRVNRPLAEALGLDPEWLASPEGTLVLAGNIVPEGAEPLAAAYAGHQFGSFNPKLGDGRAVLLGELVSSSGERFDLQLKGAGRTPYSRGGDGRSPLGPVLREYSVSEAMAALGVPTSRALAAVTTGETVVRERILPGAILARVAHSHIRIGTFEFFAARENTQALTELVTHTLQRHYPEQADAENPALALLECAIAAQASLISRWQLLGFIHGVMNTDNMLLSGETIDYGPCAFMDSFDPDTVFSSIDHGGRYSYRNQPGIGHWNLATLAQSLVAVLHTDPREAVRLAQGAVDTFSDRFLDVHTEGLKRKLGLVTDQPDDAALIEELYTLMATHKTDFTLTFRRLADLACPEGEPGRDVAALYALPGEFESWLARWQQRLATEAQAPAERQADMYRANPVYIPRNHLVQEAISAGEAGDFGPFHQLVDRLADPWTFTSADQHYALPPAPGQEVAQTFCGT</sequence>
<comment type="catalytic activity">
    <reaction evidence="8">
        <text>L-seryl-[protein] + ATP = 3-O-(5'-adenylyl)-L-seryl-[protein] + diphosphate</text>
        <dbReference type="Rhea" id="RHEA:58120"/>
        <dbReference type="Rhea" id="RHEA-COMP:9863"/>
        <dbReference type="Rhea" id="RHEA-COMP:15073"/>
        <dbReference type="ChEBI" id="CHEBI:29999"/>
        <dbReference type="ChEBI" id="CHEBI:30616"/>
        <dbReference type="ChEBI" id="CHEBI:33019"/>
        <dbReference type="ChEBI" id="CHEBI:142516"/>
        <dbReference type="EC" id="2.7.7.108"/>
    </reaction>
</comment>
<dbReference type="EC" id="2.7.7.-" evidence="8"/>
<feature type="binding site" evidence="8">
    <location>
        <position position="119"/>
    </location>
    <ligand>
        <name>ATP</name>
        <dbReference type="ChEBI" id="CHEBI:30616"/>
    </ligand>
</feature>
<dbReference type="AlphaFoldDB" id="A0A2N5Y7T6"/>
<keyword evidence="5 8" id="KW-0547">Nucleotide-binding</keyword>
<feature type="binding site" evidence="8">
    <location>
        <position position="84"/>
    </location>
    <ligand>
        <name>ATP</name>
        <dbReference type="ChEBI" id="CHEBI:30616"/>
    </ligand>
</feature>
<evidence type="ECO:0000256" key="5">
    <source>
        <dbReference type="ARBA" id="ARBA00022741"/>
    </source>
</evidence>
<keyword evidence="4 8" id="KW-0479">Metal-binding</keyword>
<gene>
    <name evidence="8" type="primary">ydiU</name>
    <name evidence="8" type="synonym">selO</name>
    <name evidence="9" type="ORF">CWI75_02355</name>
</gene>
<keyword evidence="2 8" id="KW-0808">Transferase</keyword>
<evidence type="ECO:0000313" key="9">
    <source>
        <dbReference type="EMBL" id="PLW84463.1"/>
    </source>
</evidence>
<organism evidence="9 10">
    <name type="scientific">Kineobactrum sediminis</name>
    <dbReference type="NCBI Taxonomy" id="1905677"/>
    <lineage>
        <taxon>Bacteria</taxon>
        <taxon>Pseudomonadati</taxon>
        <taxon>Pseudomonadota</taxon>
        <taxon>Gammaproteobacteria</taxon>
        <taxon>Cellvibrionales</taxon>
        <taxon>Halieaceae</taxon>
        <taxon>Kineobactrum</taxon>
    </lineage>
</organism>
<feature type="binding site" evidence="8">
    <location>
        <position position="170"/>
    </location>
    <ligand>
        <name>ATP</name>
        <dbReference type="ChEBI" id="CHEBI:30616"/>
    </ligand>
</feature>
<dbReference type="Pfam" id="PF02696">
    <property type="entry name" value="SelO"/>
    <property type="match status" value="1"/>
</dbReference>
<comment type="similarity">
    <text evidence="1 8">Belongs to the SELO family.</text>
</comment>
<dbReference type="Proteomes" id="UP000234845">
    <property type="component" value="Unassembled WGS sequence"/>
</dbReference>
<name>A0A2N5Y7T6_9GAMM</name>
<dbReference type="InterPro" id="IPR003846">
    <property type="entry name" value="SelO"/>
</dbReference>
<proteinExistence type="inferred from homology"/>
<dbReference type="GO" id="GO:0005524">
    <property type="term" value="F:ATP binding"/>
    <property type="evidence" value="ECO:0007669"/>
    <property type="project" value="UniProtKB-UniRule"/>
</dbReference>
<comment type="cofactor">
    <cofactor evidence="8">
        <name>Mg(2+)</name>
        <dbReference type="ChEBI" id="CHEBI:18420"/>
    </cofactor>
    <cofactor evidence="8">
        <name>Mn(2+)</name>
        <dbReference type="ChEBI" id="CHEBI:29035"/>
    </cofactor>
</comment>
<dbReference type="HAMAP" id="MF_00692">
    <property type="entry name" value="SelO"/>
    <property type="match status" value="1"/>
</dbReference>
<evidence type="ECO:0000256" key="6">
    <source>
        <dbReference type="ARBA" id="ARBA00022840"/>
    </source>
</evidence>
<dbReference type="EMBL" id="PKLZ01000001">
    <property type="protein sequence ID" value="PLW84463.1"/>
    <property type="molecule type" value="Genomic_DNA"/>
</dbReference>
<evidence type="ECO:0000256" key="7">
    <source>
        <dbReference type="ARBA" id="ARBA00022842"/>
    </source>
</evidence>
<evidence type="ECO:0000256" key="2">
    <source>
        <dbReference type="ARBA" id="ARBA00022679"/>
    </source>
</evidence>
<keyword evidence="6 8" id="KW-0067">ATP-binding</keyword>
<comment type="catalytic activity">
    <reaction evidence="8">
        <text>L-threonyl-[protein] + ATP = 3-O-(5'-adenylyl)-L-threonyl-[protein] + diphosphate</text>
        <dbReference type="Rhea" id="RHEA:54292"/>
        <dbReference type="Rhea" id="RHEA-COMP:11060"/>
        <dbReference type="Rhea" id="RHEA-COMP:13847"/>
        <dbReference type="ChEBI" id="CHEBI:30013"/>
        <dbReference type="ChEBI" id="CHEBI:30616"/>
        <dbReference type="ChEBI" id="CHEBI:33019"/>
        <dbReference type="ChEBI" id="CHEBI:138113"/>
        <dbReference type="EC" id="2.7.7.108"/>
    </reaction>
</comment>
<dbReference type="PANTHER" id="PTHR32057:SF14">
    <property type="entry name" value="PROTEIN ADENYLYLTRANSFERASE SELO, MITOCHONDRIAL"/>
    <property type="match status" value="1"/>
</dbReference>
<feature type="binding site" evidence="8">
    <location>
        <position position="120"/>
    </location>
    <ligand>
        <name>ATP</name>
        <dbReference type="ChEBI" id="CHEBI:30616"/>
    </ligand>
</feature>
<dbReference type="EC" id="2.7.7.108" evidence="8"/>
<evidence type="ECO:0000256" key="3">
    <source>
        <dbReference type="ARBA" id="ARBA00022695"/>
    </source>
</evidence>
<evidence type="ECO:0000256" key="4">
    <source>
        <dbReference type="ARBA" id="ARBA00022723"/>
    </source>
</evidence>
<reference evidence="10" key="1">
    <citation type="submission" date="2017-11" db="EMBL/GenBank/DDBJ databases">
        <title>The draft genome sequence of Chromatocurvus sp. F02.</title>
        <authorList>
            <person name="Du Z.-J."/>
            <person name="Chang Y.-Q."/>
        </authorList>
    </citation>
    <scope>NUCLEOTIDE SEQUENCE [LARGE SCALE GENOMIC DNA]</scope>
    <source>
        <strain evidence="10">F02</strain>
    </source>
</reference>
<dbReference type="NCBIfam" id="NF000658">
    <property type="entry name" value="PRK00029.1"/>
    <property type="match status" value="1"/>
</dbReference>
<feature type="binding site" evidence="8">
    <location>
        <position position="256"/>
    </location>
    <ligand>
        <name>ATP</name>
        <dbReference type="ChEBI" id="CHEBI:30616"/>
    </ligand>
</feature>
<keyword evidence="8" id="KW-0464">Manganese</keyword>
<evidence type="ECO:0000256" key="8">
    <source>
        <dbReference type="HAMAP-Rule" id="MF_00692"/>
    </source>
</evidence>
<feature type="binding site" evidence="8">
    <location>
        <position position="256"/>
    </location>
    <ligand>
        <name>Mg(2+)</name>
        <dbReference type="ChEBI" id="CHEBI:18420"/>
    </ligand>
</feature>
<dbReference type="GO" id="GO:0000287">
    <property type="term" value="F:magnesium ion binding"/>
    <property type="evidence" value="ECO:0007669"/>
    <property type="project" value="UniProtKB-UniRule"/>
</dbReference>
<dbReference type="OrthoDB" id="9776281at2"/>
<keyword evidence="3 8" id="KW-0548">Nucleotidyltransferase</keyword>
<dbReference type="PANTHER" id="PTHR32057">
    <property type="entry name" value="PROTEIN ADENYLYLTRANSFERASE SELO, MITOCHONDRIAL"/>
    <property type="match status" value="1"/>
</dbReference>
<comment type="caution">
    <text evidence="9">The sequence shown here is derived from an EMBL/GenBank/DDBJ whole genome shotgun (WGS) entry which is preliminary data.</text>
</comment>
<comment type="catalytic activity">
    <reaction evidence="8">
        <text>L-seryl-[protein] + UTP = O-(5'-uridylyl)-L-seryl-[protein] + diphosphate</text>
        <dbReference type="Rhea" id="RHEA:64604"/>
        <dbReference type="Rhea" id="RHEA-COMP:9863"/>
        <dbReference type="Rhea" id="RHEA-COMP:16635"/>
        <dbReference type="ChEBI" id="CHEBI:29999"/>
        <dbReference type="ChEBI" id="CHEBI:33019"/>
        <dbReference type="ChEBI" id="CHEBI:46398"/>
        <dbReference type="ChEBI" id="CHEBI:156051"/>
    </reaction>
</comment>
<dbReference type="GO" id="GO:0070733">
    <property type="term" value="F:AMPylase activity"/>
    <property type="evidence" value="ECO:0007669"/>
    <property type="project" value="UniProtKB-EC"/>
</dbReference>
<feature type="binding site" evidence="8">
    <location>
        <position position="87"/>
    </location>
    <ligand>
        <name>ATP</name>
        <dbReference type="ChEBI" id="CHEBI:30616"/>
    </ligand>
</feature>
<accession>A0A2N5Y7T6</accession>